<protein>
    <submittedName>
        <fullName evidence="2">Uncharacterized protein</fullName>
    </submittedName>
</protein>
<organism evidence="2 3">
    <name type="scientific">Kitasatospora aureofaciens</name>
    <name type="common">Streptomyces aureofaciens</name>
    <dbReference type="NCBI Taxonomy" id="1894"/>
    <lineage>
        <taxon>Bacteria</taxon>
        <taxon>Bacillati</taxon>
        <taxon>Actinomycetota</taxon>
        <taxon>Actinomycetes</taxon>
        <taxon>Kitasatosporales</taxon>
        <taxon>Streptomycetaceae</taxon>
        <taxon>Kitasatospora</taxon>
    </lineage>
</organism>
<evidence type="ECO:0000256" key="1">
    <source>
        <dbReference type="SAM" id="MobiDB-lite"/>
    </source>
</evidence>
<feature type="region of interest" description="Disordered" evidence="1">
    <location>
        <begin position="43"/>
        <end position="69"/>
    </location>
</feature>
<evidence type="ECO:0000313" key="3">
    <source>
        <dbReference type="Proteomes" id="UP000610124"/>
    </source>
</evidence>
<feature type="compositionally biased region" description="Gly residues" evidence="1">
    <location>
        <begin position="59"/>
        <end position="69"/>
    </location>
</feature>
<comment type="caution">
    <text evidence="2">The sequence shown here is derived from an EMBL/GenBank/DDBJ whole genome shotgun (WGS) entry which is preliminary data.</text>
</comment>
<evidence type="ECO:0000313" key="2">
    <source>
        <dbReference type="EMBL" id="GGU95629.1"/>
    </source>
</evidence>
<sequence>MDGGKRAGQGGHHHVQGGGARDDDGLFVECVEDLVHEAFGHARGLGPYQGHESSSAGFAQGGRGAVLFE</sequence>
<proteinExistence type="predicted"/>
<dbReference type="Proteomes" id="UP000610124">
    <property type="component" value="Unassembled WGS sequence"/>
</dbReference>
<accession>A0A8H9LXV1</accession>
<dbReference type="EMBL" id="BMUB01000017">
    <property type="protein sequence ID" value="GGU95629.1"/>
    <property type="molecule type" value="Genomic_DNA"/>
</dbReference>
<reference evidence="2" key="2">
    <citation type="submission" date="2020-09" db="EMBL/GenBank/DDBJ databases">
        <authorList>
            <person name="Sun Q."/>
            <person name="Ohkuma M."/>
        </authorList>
    </citation>
    <scope>NUCLEOTIDE SEQUENCE</scope>
    <source>
        <strain evidence="2">JCM 4434</strain>
    </source>
</reference>
<reference evidence="2" key="1">
    <citation type="journal article" date="2014" name="Int. J. Syst. Evol. Microbiol.">
        <title>Complete genome sequence of Corynebacterium casei LMG S-19264T (=DSM 44701T), isolated from a smear-ripened cheese.</title>
        <authorList>
            <consortium name="US DOE Joint Genome Institute (JGI-PGF)"/>
            <person name="Walter F."/>
            <person name="Albersmeier A."/>
            <person name="Kalinowski J."/>
            <person name="Ruckert C."/>
        </authorList>
    </citation>
    <scope>NUCLEOTIDE SEQUENCE</scope>
    <source>
        <strain evidence="2">JCM 4434</strain>
    </source>
</reference>
<name>A0A8H9LXV1_KITAU</name>
<feature type="compositionally biased region" description="Gly residues" evidence="1">
    <location>
        <begin position="1"/>
        <end position="10"/>
    </location>
</feature>
<gene>
    <name evidence="2" type="ORF">GCM10010502_56880</name>
</gene>
<dbReference type="AlphaFoldDB" id="A0A8H9LXV1"/>
<feature type="region of interest" description="Disordered" evidence="1">
    <location>
        <begin position="1"/>
        <end position="23"/>
    </location>
</feature>